<feature type="domain" description="DUF3730" evidence="1">
    <location>
        <begin position="82"/>
        <end position="360"/>
    </location>
</feature>
<dbReference type="InterPro" id="IPR016024">
    <property type="entry name" value="ARM-type_fold"/>
</dbReference>
<keyword evidence="3" id="KW-1185">Reference proteome</keyword>
<evidence type="ECO:0000259" key="1">
    <source>
        <dbReference type="Pfam" id="PF12530"/>
    </source>
</evidence>
<reference evidence="3" key="1">
    <citation type="submission" date="2024-07" db="EMBL/GenBank/DDBJ databases">
        <title>Two chromosome-level genome assemblies of Korean endemic species Abeliophyllum distichum and Forsythia ovata (Oleaceae).</title>
        <authorList>
            <person name="Jang H."/>
        </authorList>
    </citation>
    <scope>NUCLEOTIDE SEQUENCE [LARGE SCALE GENOMIC DNA]</scope>
</reference>
<name>A0ABD1UVM1_9LAMI</name>
<proteinExistence type="predicted"/>
<dbReference type="PANTHER" id="PTHR16212:SF4">
    <property type="entry name" value="FOCADHESIN"/>
    <property type="match status" value="1"/>
</dbReference>
<dbReference type="Pfam" id="PF12530">
    <property type="entry name" value="DUF3730"/>
    <property type="match status" value="2"/>
</dbReference>
<dbReference type="PANTHER" id="PTHR16212">
    <property type="entry name" value="FOCADHESIN FAMILY MEMBER"/>
    <property type="match status" value="1"/>
</dbReference>
<evidence type="ECO:0000313" key="3">
    <source>
        <dbReference type="Proteomes" id="UP001604277"/>
    </source>
</evidence>
<dbReference type="InterPro" id="IPR045163">
    <property type="entry name" value="Focadhesin/RST1"/>
</dbReference>
<dbReference type="Proteomes" id="UP001604277">
    <property type="component" value="Unassembled WGS sequence"/>
</dbReference>
<sequence>MDSYTPLLEKTRVPQPSLQKLAVIAVFEKLRSAPPRLDPDSDPGRYAITRCLHSTSAAVVDQSTRELCRLVKDSKLDLPTGLLELQSALEATNPRFINLFIKAIGFLTTLGFQNGPSSFRFYSSEIHPFVKILSCGVEVHCELAKQVIIFMVKSKHLGMEEVCEFLRPFLNYSIIKVPITGSYALFVRNLVFSLASFCCLFPREAIPVFKLLIGCIKYFPCENAEEFTNVSYFVECLVDAYLMVLRKLVGMGSLIQEAQLCGVALLEAILPLHGDFRHYSSVVENILNVLWRLLTVQKELGLNYVTELKSVILSLFLILIQSELEHEQYSIAKLVLYLFRWKSENEYSIGAAESELSEELLFIFPVVNLVSSPSISVKQVATDLLSALGKTAITLLTAPKEKQAVEGMYPLITTPGCIIFRLLRNLWFQDQSSTFGSYYIDFSSIDELFVKEEHCTERTWPSSLREYSLGIVGKCKSASIISQPEEIFWTEMPAILCAIGSVLLMHQKLRNSAVDLLAVCSNMEPKLGVPLLLLVLFYNHVFLSNDKDIDFHDTLLKLWGLLPSLASHPVMIPLIVQTIIPMLHKDAKPVLYATATRLICKTWEINDRVFGSLQGVLVPKGLSEFSSDREICISIAVSILDVCRRNPDRGVDLILTVAVCIENQDPLVQTLGLQSVAHLCEADVIDFYTAWDVIAKHVLNYLENATVAHGLCLLLRWGAMDAEAYPEASTNVLKILWEIGSNRHAGQGSLWTRARVAAFMALLHYEIMHIHRSIPDFMNRNVELFTSETDPEVLKALEEFEVKIINHEHITRRRFVKQKKVFANKIEKLLGVFPQVIFTSGSNSSKSREFPGAALFCLSLTQTEMKNQGMSKGLQDVHAKYKDAMVDIAASLQVSRNILVALLSLQSWKAFMQRWMRSCITLLDTESHYTVLDRTSKAANDILKVTRQIAEESIPRSAENIALALGAFCLVLPASAHAVKSPASKFLLGWLFQYEHEYRQWSAAISLGLISSCLHVTDHKLKFEIINALIEVASLSKSTLVKGACGVGLGFSCQDLLSRVDAEENFKDKETHKMQEADLLKKIVSTLLLMICQFAGFSVDILKNLSACFPLGTNGFDSPKIIEYQDENFDNLEEDIWGISGLVLGLGNSINAIYRAGTHEAVLYLKAQIISWIPHVNSPVSTSAVSEARGLFLSVGSCLALPILVSFCQRVELIDDTELDHLLSGFRELITDLMSVERSDAFHQSLLMASCIGAGGLLSGILNAGLHSTEIEHVKDLLTLFRRSYSSSHPPLVHLGGMLGVVNAIGAGAGTLVQQRPLTSFNTAVSRKESSYITGPLLSNLVLEPEMTSLIQEIFLVAQNSDDPLLQQYAAWTMSFLRHSMFSTEHSNEGSVIHNDSGDLKSISQIFAEDSVVLQLSSWLMQMSSPEVASGTIISTVVSVLRCLSHAPRLPSLDWSAIIGRCMKYEGLVAQSPAPDSALRKGILREECLLFLLAHANQSDALLSFLDDLSDLARFKTLEPNLQSIMLVHVADLLKIFSSSRLGKLFDDLAIFLPWFASSDQYNKEHKISLRVSCWKGLCLCLNESFHEMQDYTPNLENCMEVLFTLLPWSYSADTVGSCKGNSGTEWIEAIRCLGKARQGWLLNLLQISDANFIENSHAIEILKKIQAKARLVRIGAISLNELGKLKAHMLSIRTEVIWDVLVEVAVTVQHAEGSARIQWLIETVKISCVTSYPATALLFLGLLCGGCCKYMPVLILDRVSVLSDLPVTLSSLLSETSWGAVAESVASDFWASTERVYDWAKHIEVGDYAPSSQPIDRSENDTAPFLLQVMREACIYLKPYLPPEKLLRLANMVV</sequence>
<comment type="caution">
    <text evidence="2">The sequence shown here is derived from an EMBL/GenBank/DDBJ whole genome shotgun (WGS) entry which is preliminary data.</text>
</comment>
<gene>
    <name evidence="2" type="ORF">Fot_21582</name>
</gene>
<dbReference type="SUPFAM" id="SSF48371">
    <property type="entry name" value="ARM repeat"/>
    <property type="match status" value="2"/>
</dbReference>
<dbReference type="InterPro" id="IPR022542">
    <property type="entry name" value="FOCAD/RST1_DUF3730"/>
</dbReference>
<accession>A0ABD1UVM1</accession>
<organism evidence="2 3">
    <name type="scientific">Forsythia ovata</name>
    <dbReference type="NCBI Taxonomy" id="205694"/>
    <lineage>
        <taxon>Eukaryota</taxon>
        <taxon>Viridiplantae</taxon>
        <taxon>Streptophyta</taxon>
        <taxon>Embryophyta</taxon>
        <taxon>Tracheophyta</taxon>
        <taxon>Spermatophyta</taxon>
        <taxon>Magnoliopsida</taxon>
        <taxon>eudicotyledons</taxon>
        <taxon>Gunneridae</taxon>
        <taxon>Pentapetalae</taxon>
        <taxon>asterids</taxon>
        <taxon>lamiids</taxon>
        <taxon>Lamiales</taxon>
        <taxon>Oleaceae</taxon>
        <taxon>Forsythieae</taxon>
        <taxon>Forsythia</taxon>
    </lineage>
</organism>
<evidence type="ECO:0000313" key="2">
    <source>
        <dbReference type="EMBL" id="KAL2528981.1"/>
    </source>
</evidence>
<dbReference type="EMBL" id="JBFOLJ010000006">
    <property type="protein sequence ID" value="KAL2528981.1"/>
    <property type="molecule type" value="Genomic_DNA"/>
</dbReference>
<protein>
    <submittedName>
        <fullName evidence="2">Protein RST1</fullName>
    </submittedName>
</protein>
<feature type="domain" description="DUF3730" evidence="1">
    <location>
        <begin position="552"/>
        <end position="762"/>
    </location>
</feature>